<dbReference type="STRING" id="348151.IV55_GL001301"/>
<evidence type="ECO:0008006" key="5">
    <source>
        <dbReference type="Google" id="ProtNLM"/>
    </source>
</evidence>
<dbReference type="RefSeq" id="WP_057809504.1">
    <property type="nucleotide sequence ID" value="NZ_BJUD01000047.1"/>
</dbReference>
<dbReference type="OrthoDB" id="3233189at2"/>
<evidence type="ECO:0000313" key="4">
    <source>
        <dbReference type="Proteomes" id="UP000321429"/>
    </source>
</evidence>
<name>A0A0R2L3V9_9LACO</name>
<dbReference type="AlphaFoldDB" id="A0A0R2L3V9"/>
<evidence type="ECO:0000313" key="3">
    <source>
        <dbReference type="Proteomes" id="UP000051139"/>
    </source>
</evidence>
<dbReference type="Proteomes" id="UP000051139">
    <property type="component" value="Unassembled WGS sequence"/>
</dbReference>
<sequence length="103" mass="11701">MTLNPAQRAATQREFRANFQRAGLTVAQVAIDLGISEIKLEHMLNLTQLTYEDVWILRNYVLDKVQAAGQVPVPFTALAGDWHQYWFLNSTVIDERRLSAGDL</sequence>
<keyword evidence="3" id="KW-1185">Reference proteome</keyword>
<evidence type="ECO:0000313" key="1">
    <source>
        <dbReference type="EMBL" id="GEK29344.1"/>
    </source>
</evidence>
<reference evidence="1 4" key="2">
    <citation type="submission" date="2019-07" db="EMBL/GenBank/DDBJ databases">
        <title>Whole genome shotgun sequence of Lactobacillus siliginis NBRC 101315.</title>
        <authorList>
            <person name="Hosoyama A."/>
            <person name="Uohara A."/>
            <person name="Ohji S."/>
            <person name="Ichikawa N."/>
        </authorList>
    </citation>
    <scope>NUCLEOTIDE SEQUENCE [LARGE SCALE GENOMIC DNA]</scope>
    <source>
        <strain evidence="1 4">NBRC 101315</strain>
    </source>
</reference>
<reference evidence="2 3" key="1">
    <citation type="journal article" date="2015" name="Genome Announc.">
        <title>Expanding the biotechnology potential of lactobacilli through comparative genomics of 213 strains and associated genera.</title>
        <authorList>
            <person name="Sun Z."/>
            <person name="Harris H.M."/>
            <person name="McCann A."/>
            <person name="Guo C."/>
            <person name="Argimon S."/>
            <person name="Zhang W."/>
            <person name="Yang X."/>
            <person name="Jeffery I.B."/>
            <person name="Cooney J.C."/>
            <person name="Kagawa T.F."/>
            <person name="Liu W."/>
            <person name="Song Y."/>
            <person name="Salvetti E."/>
            <person name="Wrobel A."/>
            <person name="Rasinkangas P."/>
            <person name="Parkhill J."/>
            <person name="Rea M.C."/>
            <person name="O'Sullivan O."/>
            <person name="Ritari J."/>
            <person name="Douillard F.P."/>
            <person name="Paul Ross R."/>
            <person name="Yang R."/>
            <person name="Briner A.E."/>
            <person name="Felis G.E."/>
            <person name="de Vos W.M."/>
            <person name="Barrangou R."/>
            <person name="Klaenhammer T.R."/>
            <person name="Caufield P.W."/>
            <person name="Cui Y."/>
            <person name="Zhang H."/>
            <person name="O'Toole P.W."/>
        </authorList>
    </citation>
    <scope>NUCLEOTIDE SEQUENCE [LARGE SCALE GENOMIC DNA]</scope>
    <source>
        <strain evidence="2 3">DSM 22696</strain>
    </source>
</reference>
<accession>A0A0R2L3V9</accession>
<evidence type="ECO:0000313" key="2">
    <source>
        <dbReference type="EMBL" id="KRN96339.1"/>
    </source>
</evidence>
<protein>
    <recommendedName>
        <fullName evidence="5">DUF2316 domain-containing protein</fullName>
    </recommendedName>
</protein>
<dbReference type="InterPro" id="IPR018757">
    <property type="entry name" value="DUF2316"/>
</dbReference>
<dbReference type="Pfam" id="PF10078">
    <property type="entry name" value="DUF2316"/>
    <property type="match status" value="1"/>
</dbReference>
<dbReference type="PATRIC" id="fig|348151.3.peg.1338"/>
<organism evidence="2 3">
    <name type="scientific">Furfurilactobacillus siliginis</name>
    <dbReference type="NCBI Taxonomy" id="348151"/>
    <lineage>
        <taxon>Bacteria</taxon>
        <taxon>Bacillati</taxon>
        <taxon>Bacillota</taxon>
        <taxon>Bacilli</taxon>
        <taxon>Lactobacillales</taxon>
        <taxon>Lactobacillaceae</taxon>
        <taxon>Furfurilactobacillus</taxon>
    </lineage>
</organism>
<proteinExistence type="predicted"/>
<dbReference type="Proteomes" id="UP000321429">
    <property type="component" value="Unassembled WGS sequence"/>
</dbReference>
<comment type="caution">
    <text evidence="2">The sequence shown here is derived from an EMBL/GenBank/DDBJ whole genome shotgun (WGS) entry which is preliminary data.</text>
</comment>
<gene>
    <name evidence="2" type="ORF">IV55_GL001301</name>
    <name evidence="1" type="ORF">LSI01_16550</name>
</gene>
<dbReference type="EMBL" id="JQCB01000004">
    <property type="protein sequence ID" value="KRN96339.1"/>
    <property type="molecule type" value="Genomic_DNA"/>
</dbReference>
<dbReference type="EMBL" id="BJUD01000047">
    <property type="protein sequence ID" value="GEK29344.1"/>
    <property type="molecule type" value="Genomic_DNA"/>
</dbReference>